<dbReference type="InterPro" id="IPR027417">
    <property type="entry name" value="P-loop_NTPase"/>
</dbReference>
<dbReference type="EMBL" id="CYZP01000005">
    <property type="protein sequence ID" value="CUN67107.1"/>
    <property type="molecule type" value="Genomic_DNA"/>
</dbReference>
<dbReference type="PANTHER" id="PTHR34825:SF1">
    <property type="entry name" value="AAA-ATPASE-LIKE DOMAIN-CONTAINING PROTEIN"/>
    <property type="match status" value="1"/>
</dbReference>
<evidence type="ECO:0000313" key="2">
    <source>
        <dbReference type="EMBL" id="CUN67107.1"/>
    </source>
</evidence>
<evidence type="ECO:0000313" key="3">
    <source>
        <dbReference type="Proteomes" id="UP000095645"/>
    </source>
</evidence>
<name>A0A173YUG4_9FIRM</name>
<sequence>MKSNKTDNNNKVCFINGRGYKMAGLKKLPIGIENFEKLRQEDFYYIDKTRLIEQLLTRWGEVNLFTRPRRFGKSLNMSMLQSFFEIGKDKTLFDGLRISDNQELCEEYQGKFPVVSVSLKGINGATYEEARRFLIKTINEEARRLSVLSDSTELDETDHELLTQLKKKEMTNDSLVYSIRELTELLEKHYGSKVIVLIDEYDVPLAKANENGYYDEMVLLIRNLFENALKTNNSLKFAVLTGCLRIAKESIFTGLNNFKVYSITDKSFDETFGFTDAEVRELLRYYGQEKYYETVKEWYDGYRFGNVDVYCPWDVINFCSDHLADPGLEPKNYWANTSGNSVISHFIDSVGKPQKLTRMELEQLVNGGIVQKEINFELTYKELYSSIDNLWSTLFMTGYLTQRGEPSGNRYNLVIPNREIRNIITNHILKMFKENVKDDGKTVSDLCDALLNQNPEKVELIFTEYMKKTISIRDTFARKPTKENFYHGLLLGILGFKENWSVMSNRESGDGFGDILIRIEDEDVGIVIEVKYADDGNLQGECEKALQQIIDIRYTESLEQEGIHTIIKYGIACYRKKCKVLMRIDKQ</sequence>
<gene>
    <name evidence="2" type="ORF">ERS852476_00757</name>
</gene>
<dbReference type="Pfam" id="PF09820">
    <property type="entry name" value="AAA-ATPase_like"/>
    <property type="match status" value="1"/>
</dbReference>
<dbReference type="Pfam" id="PF08011">
    <property type="entry name" value="PDDEXK_9"/>
    <property type="match status" value="1"/>
</dbReference>
<protein>
    <submittedName>
        <fullName evidence="2">Predicted AAA-ATPase</fullName>
    </submittedName>
</protein>
<evidence type="ECO:0000259" key="1">
    <source>
        <dbReference type="Pfam" id="PF09820"/>
    </source>
</evidence>
<organism evidence="2 3">
    <name type="scientific">Blautia obeum</name>
    <dbReference type="NCBI Taxonomy" id="40520"/>
    <lineage>
        <taxon>Bacteria</taxon>
        <taxon>Bacillati</taxon>
        <taxon>Bacillota</taxon>
        <taxon>Clostridia</taxon>
        <taxon>Lachnospirales</taxon>
        <taxon>Lachnospiraceae</taxon>
        <taxon>Blautia</taxon>
    </lineage>
</organism>
<dbReference type="PANTHER" id="PTHR34825">
    <property type="entry name" value="CONSERVED PROTEIN, WITH A WEAK D-GALACTARATE DEHYDRATASE/ALTRONATE HYDROLASE DOMAIN"/>
    <property type="match status" value="1"/>
</dbReference>
<dbReference type="InterPro" id="IPR012547">
    <property type="entry name" value="PDDEXK_9"/>
</dbReference>
<reference evidence="2 3" key="1">
    <citation type="submission" date="2015-09" db="EMBL/GenBank/DDBJ databases">
        <authorList>
            <consortium name="Pathogen Informatics"/>
        </authorList>
    </citation>
    <scope>NUCLEOTIDE SEQUENCE [LARGE SCALE GENOMIC DNA]</scope>
    <source>
        <strain evidence="2 3">2789STDY5834861</strain>
    </source>
</reference>
<dbReference type="Proteomes" id="UP000095645">
    <property type="component" value="Unassembled WGS sequence"/>
</dbReference>
<dbReference type="InterPro" id="IPR018631">
    <property type="entry name" value="AAA-ATPase-like_dom"/>
</dbReference>
<accession>A0A173YUG4</accession>
<proteinExistence type="predicted"/>
<feature type="domain" description="AAA-ATPase-like" evidence="1">
    <location>
        <begin position="29"/>
        <end position="252"/>
    </location>
</feature>
<dbReference type="AlphaFoldDB" id="A0A173YUG4"/>
<dbReference type="SUPFAM" id="SSF52540">
    <property type="entry name" value="P-loop containing nucleoside triphosphate hydrolases"/>
    <property type="match status" value="1"/>
</dbReference>